<feature type="transmembrane region" description="Helical" evidence="10">
    <location>
        <begin position="215"/>
        <end position="234"/>
    </location>
</feature>
<evidence type="ECO:0000256" key="1">
    <source>
        <dbReference type="ARBA" id="ARBA00004651"/>
    </source>
</evidence>
<protein>
    <recommendedName>
        <fullName evidence="11">G-protein coupled receptors family 1 profile domain-containing protein</fullName>
    </recommendedName>
</protein>
<evidence type="ECO:0000313" key="12">
    <source>
        <dbReference type="EMBL" id="CAF0947757.1"/>
    </source>
</evidence>
<evidence type="ECO:0000256" key="5">
    <source>
        <dbReference type="ARBA" id="ARBA00023040"/>
    </source>
</evidence>
<feature type="transmembrane region" description="Helical" evidence="10">
    <location>
        <begin position="168"/>
        <end position="194"/>
    </location>
</feature>
<evidence type="ECO:0000256" key="3">
    <source>
        <dbReference type="ARBA" id="ARBA00022692"/>
    </source>
</evidence>
<dbReference type="Proteomes" id="UP000663868">
    <property type="component" value="Unassembled WGS sequence"/>
</dbReference>
<dbReference type="InterPro" id="IPR000276">
    <property type="entry name" value="GPCR_Rhodpsn"/>
</dbReference>
<dbReference type="PANTHER" id="PTHR24246">
    <property type="entry name" value="OLFACTORY RECEPTOR AND ADENOSINE RECEPTOR"/>
    <property type="match status" value="1"/>
</dbReference>
<dbReference type="InterPro" id="IPR017452">
    <property type="entry name" value="GPCR_Rhodpsn_7TM"/>
</dbReference>
<reference evidence="12" key="1">
    <citation type="submission" date="2021-02" db="EMBL/GenBank/DDBJ databases">
        <authorList>
            <person name="Nowell W R."/>
        </authorList>
    </citation>
    <scope>NUCLEOTIDE SEQUENCE</scope>
</reference>
<dbReference type="Gene3D" id="1.20.1070.10">
    <property type="entry name" value="Rhodopsin 7-helix transmembrane proteins"/>
    <property type="match status" value="1"/>
</dbReference>
<sequence>MSLLYLSQQITIYGGLILVIIGIFGNSMNILVFSTIRSYRTTPCSFYFLISSIFNIAYVTINLISRIVSTGYGIDLTHTSVIWCKIRQFSLFTLSLITITCSCLATIDQFLVSSQNVKFRRLSNMKWTYRIVLIIIIIWVLHGIPPFLFSNISPVTKTCDNTNAAYGIYIPIYLLGLIGAIPISIMVLFGYLTYRNICLTKGLVRQYADRQLVKMTLFQVVLVVISFFPYGIYSTYNLITSGMTKDADRLLQEYFAITILSLVPYFYYSGSCYTFLISSSRFRHAVKDRILFWKRINQVLPLPTVTYGKGTLENKINI</sequence>
<dbReference type="GO" id="GO:0004930">
    <property type="term" value="F:G protein-coupled receptor activity"/>
    <property type="evidence" value="ECO:0007669"/>
    <property type="project" value="UniProtKB-KW"/>
</dbReference>
<dbReference type="PROSITE" id="PS50262">
    <property type="entry name" value="G_PROTEIN_RECEP_F1_2"/>
    <property type="match status" value="1"/>
</dbReference>
<keyword evidence="6 10" id="KW-0472">Membrane</keyword>
<organism evidence="12 14">
    <name type="scientific">Adineta steineri</name>
    <dbReference type="NCBI Taxonomy" id="433720"/>
    <lineage>
        <taxon>Eukaryota</taxon>
        <taxon>Metazoa</taxon>
        <taxon>Spiralia</taxon>
        <taxon>Gnathifera</taxon>
        <taxon>Rotifera</taxon>
        <taxon>Eurotatoria</taxon>
        <taxon>Bdelloidea</taxon>
        <taxon>Adinetida</taxon>
        <taxon>Adinetidae</taxon>
        <taxon>Adineta</taxon>
    </lineage>
</organism>
<evidence type="ECO:0000256" key="6">
    <source>
        <dbReference type="ARBA" id="ARBA00023136"/>
    </source>
</evidence>
<feature type="transmembrane region" description="Helical" evidence="10">
    <location>
        <begin position="12"/>
        <end position="34"/>
    </location>
</feature>
<comment type="caution">
    <text evidence="12">The sequence shown here is derived from an EMBL/GenBank/DDBJ whole genome shotgun (WGS) entry which is preliminary data.</text>
</comment>
<keyword evidence="4 10" id="KW-1133">Transmembrane helix</keyword>
<feature type="transmembrane region" description="Helical" evidence="10">
    <location>
        <begin position="127"/>
        <end position="148"/>
    </location>
</feature>
<dbReference type="PANTHER" id="PTHR24246:SF27">
    <property type="entry name" value="ADENOSINE RECEPTOR, ISOFORM A"/>
    <property type="match status" value="1"/>
</dbReference>
<evidence type="ECO:0000256" key="8">
    <source>
        <dbReference type="ARBA" id="ARBA00023180"/>
    </source>
</evidence>
<feature type="domain" description="G-protein coupled receptors family 1 profile" evidence="11">
    <location>
        <begin position="25"/>
        <end position="267"/>
    </location>
</feature>
<keyword evidence="9" id="KW-0807">Transducer</keyword>
<keyword evidence="5" id="KW-0297">G-protein coupled receptor</keyword>
<evidence type="ECO:0000313" key="13">
    <source>
        <dbReference type="EMBL" id="CAF4016948.1"/>
    </source>
</evidence>
<evidence type="ECO:0000256" key="10">
    <source>
        <dbReference type="SAM" id="Phobius"/>
    </source>
</evidence>
<proteinExistence type="predicted"/>
<evidence type="ECO:0000256" key="9">
    <source>
        <dbReference type="ARBA" id="ARBA00023224"/>
    </source>
</evidence>
<keyword evidence="7" id="KW-0675">Receptor</keyword>
<dbReference type="GO" id="GO:0005886">
    <property type="term" value="C:plasma membrane"/>
    <property type="evidence" value="ECO:0007669"/>
    <property type="project" value="UniProtKB-SubCell"/>
</dbReference>
<dbReference type="Pfam" id="PF00001">
    <property type="entry name" value="7tm_1"/>
    <property type="match status" value="1"/>
</dbReference>
<gene>
    <name evidence="12" type="ORF">IZO911_LOCUS14813</name>
    <name evidence="13" type="ORF">KXQ929_LOCUS29433</name>
</gene>
<comment type="subcellular location">
    <subcellularLocation>
        <location evidence="1">Cell membrane</location>
        <topology evidence="1">Multi-pass membrane protein</topology>
    </subcellularLocation>
</comment>
<feature type="transmembrane region" description="Helical" evidence="10">
    <location>
        <begin position="46"/>
        <end position="68"/>
    </location>
</feature>
<dbReference type="EMBL" id="CAJNOE010000125">
    <property type="protein sequence ID" value="CAF0947757.1"/>
    <property type="molecule type" value="Genomic_DNA"/>
</dbReference>
<dbReference type="EMBL" id="CAJOBB010003048">
    <property type="protein sequence ID" value="CAF4016948.1"/>
    <property type="molecule type" value="Genomic_DNA"/>
</dbReference>
<evidence type="ECO:0000259" key="11">
    <source>
        <dbReference type="PROSITE" id="PS50262"/>
    </source>
</evidence>
<dbReference type="Proteomes" id="UP000663860">
    <property type="component" value="Unassembled WGS sequence"/>
</dbReference>
<feature type="transmembrane region" description="Helical" evidence="10">
    <location>
        <begin position="88"/>
        <end position="107"/>
    </location>
</feature>
<evidence type="ECO:0000256" key="2">
    <source>
        <dbReference type="ARBA" id="ARBA00022475"/>
    </source>
</evidence>
<dbReference type="SUPFAM" id="SSF81321">
    <property type="entry name" value="Family A G protein-coupled receptor-like"/>
    <property type="match status" value="1"/>
</dbReference>
<evidence type="ECO:0000256" key="4">
    <source>
        <dbReference type="ARBA" id="ARBA00022989"/>
    </source>
</evidence>
<accession>A0A814CYP6</accession>
<feature type="transmembrane region" description="Helical" evidence="10">
    <location>
        <begin position="254"/>
        <end position="277"/>
    </location>
</feature>
<evidence type="ECO:0000313" key="14">
    <source>
        <dbReference type="Proteomes" id="UP000663860"/>
    </source>
</evidence>
<evidence type="ECO:0000256" key="7">
    <source>
        <dbReference type="ARBA" id="ARBA00023170"/>
    </source>
</evidence>
<keyword evidence="3 10" id="KW-0812">Transmembrane</keyword>
<keyword evidence="2" id="KW-1003">Cell membrane</keyword>
<dbReference type="AlphaFoldDB" id="A0A814CYP6"/>
<keyword evidence="8" id="KW-0325">Glycoprotein</keyword>
<name>A0A814CYP6_9BILA</name>